<name>A0A3P5XP15_9RHOB</name>
<sequence>MNRTATGLWAGAIALTAEYASAEENYFATARRHGNQVMFEIAGPQDLVCSGKTSGEIRRNEERSEWEISFHHKQHGRAEIRAVWK</sequence>
<dbReference type="RefSeq" id="WP_124088514.1">
    <property type="nucleotide sequence ID" value="NZ_UXAW01000118.1"/>
</dbReference>
<evidence type="ECO:0000313" key="1">
    <source>
        <dbReference type="EMBL" id="VDC33438.1"/>
    </source>
</evidence>
<accession>A0A3P5XP15</accession>
<keyword evidence="2" id="KW-1185">Reference proteome</keyword>
<evidence type="ECO:0000313" key="2">
    <source>
        <dbReference type="Proteomes" id="UP000277498"/>
    </source>
</evidence>
<proteinExistence type="predicted"/>
<organism evidence="1 2">
    <name type="scientific">Pseudogemmobacter humi</name>
    <dbReference type="NCBI Taxonomy" id="2483812"/>
    <lineage>
        <taxon>Bacteria</taxon>
        <taxon>Pseudomonadati</taxon>
        <taxon>Pseudomonadota</taxon>
        <taxon>Alphaproteobacteria</taxon>
        <taxon>Rhodobacterales</taxon>
        <taxon>Paracoccaceae</taxon>
        <taxon>Pseudogemmobacter</taxon>
    </lineage>
</organism>
<dbReference type="EMBL" id="UXAW01000118">
    <property type="protein sequence ID" value="VDC33438.1"/>
    <property type="molecule type" value="Genomic_DNA"/>
</dbReference>
<protein>
    <submittedName>
        <fullName evidence="1">Uncharacterized protein</fullName>
    </submittedName>
</protein>
<gene>
    <name evidence="1" type="ORF">XINFAN_03832</name>
</gene>
<dbReference type="AlphaFoldDB" id="A0A3P5XP15"/>
<reference evidence="1 2" key="1">
    <citation type="submission" date="2018-11" db="EMBL/GenBank/DDBJ databases">
        <authorList>
            <person name="Criscuolo A."/>
        </authorList>
    </citation>
    <scope>NUCLEOTIDE SEQUENCE [LARGE SCALE GENOMIC DNA]</scope>
    <source>
        <strain evidence="1">ACIP111625</strain>
    </source>
</reference>
<dbReference type="Proteomes" id="UP000277498">
    <property type="component" value="Unassembled WGS sequence"/>
</dbReference>